<protein>
    <submittedName>
        <fullName evidence="1">Uncharacterized protein</fullName>
    </submittedName>
</protein>
<name>A0A382N3B4_9ZZZZ</name>
<dbReference type="Gene3D" id="3.40.1570.10">
    <property type="entry name" value="HemS/ChuS/ChuX like domains"/>
    <property type="match status" value="1"/>
</dbReference>
<organism evidence="1">
    <name type="scientific">marine metagenome</name>
    <dbReference type="NCBI Taxonomy" id="408172"/>
    <lineage>
        <taxon>unclassified sequences</taxon>
        <taxon>metagenomes</taxon>
        <taxon>ecological metagenomes</taxon>
    </lineage>
</organism>
<dbReference type="AlphaFoldDB" id="A0A382N3B4"/>
<dbReference type="InterPro" id="IPR053733">
    <property type="entry name" value="Heme_Transport_Util_sf"/>
</dbReference>
<evidence type="ECO:0000313" key="1">
    <source>
        <dbReference type="EMBL" id="SVC54815.1"/>
    </source>
</evidence>
<dbReference type="EMBL" id="UINC01097253">
    <property type="protein sequence ID" value="SVC54815.1"/>
    <property type="molecule type" value="Genomic_DNA"/>
</dbReference>
<feature type="non-terminal residue" evidence="1">
    <location>
        <position position="1"/>
    </location>
</feature>
<proteinExistence type="predicted"/>
<accession>A0A382N3B4</accession>
<sequence length="216" mass="23091">IKCWGGLEGNGMNEYILKAAAFMFAAVWMNGGSAANPMCASPEQVQQIRNFYSDNAGTPPIRAARQLRMPEELIASGIPADHAAGTGGEGFDEVWAVITTWEKPMTVIAKGADVFEVIGAIPSGETSTENKFYNLGHDLALGGHLRPDLYTSIYAYALPRGDGRATRAVFFYDGSGPSVFGVVMSGRGPTPPDSELTKFDELIEVIRSLPPICANS</sequence>
<dbReference type="InterPro" id="IPR010413">
    <property type="entry name" value="HutX-like"/>
</dbReference>
<reference evidence="1" key="1">
    <citation type="submission" date="2018-05" db="EMBL/GenBank/DDBJ databases">
        <authorList>
            <person name="Lanie J.A."/>
            <person name="Ng W.-L."/>
            <person name="Kazmierczak K.M."/>
            <person name="Andrzejewski T.M."/>
            <person name="Davidsen T.M."/>
            <person name="Wayne K.J."/>
            <person name="Tettelin H."/>
            <person name="Glass J.I."/>
            <person name="Rusch D."/>
            <person name="Podicherti R."/>
            <person name="Tsui H.-C.T."/>
            <person name="Winkler M.E."/>
        </authorList>
    </citation>
    <scope>NUCLEOTIDE SEQUENCE</scope>
</reference>
<dbReference type="SUPFAM" id="SSF144064">
    <property type="entry name" value="Heme iron utilization protein-like"/>
    <property type="match status" value="1"/>
</dbReference>
<gene>
    <name evidence="1" type="ORF">METZ01_LOCUS307669</name>
</gene>
<dbReference type="Pfam" id="PF06228">
    <property type="entry name" value="ChuX_HutX"/>
    <property type="match status" value="1"/>
</dbReference>